<comment type="caution">
    <text evidence="2">The sequence shown here is derived from an EMBL/GenBank/DDBJ whole genome shotgun (WGS) entry which is preliminary data.</text>
</comment>
<dbReference type="InterPro" id="IPR032710">
    <property type="entry name" value="NTF2-like_dom_sf"/>
</dbReference>
<organism evidence="2 3">
    <name type="scientific">Glycomyces endophyticus</name>
    <dbReference type="NCBI Taxonomy" id="480996"/>
    <lineage>
        <taxon>Bacteria</taxon>
        <taxon>Bacillati</taxon>
        <taxon>Actinomycetota</taxon>
        <taxon>Actinomycetes</taxon>
        <taxon>Glycomycetales</taxon>
        <taxon>Glycomycetaceae</taxon>
        <taxon>Glycomyces</taxon>
    </lineage>
</organism>
<name>A0ABP4SR59_9ACTN</name>
<evidence type="ECO:0000259" key="1">
    <source>
        <dbReference type="Pfam" id="PF13577"/>
    </source>
</evidence>
<dbReference type="RefSeq" id="WP_344486398.1">
    <property type="nucleotide sequence ID" value="NZ_BAAAQF010000007.1"/>
</dbReference>
<feature type="domain" description="SnoaL-like" evidence="1">
    <location>
        <begin position="9"/>
        <end position="128"/>
    </location>
</feature>
<dbReference type="Proteomes" id="UP001499851">
    <property type="component" value="Unassembled WGS sequence"/>
</dbReference>
<dbReference type="SUPFAM" id="SSF54427">
    <property type="entry name" value="NTF2-like"/>
    <property type="match status" value="1"/>
</dbReference>
<evidence type="ECO:0000313" key="3">
    <source>
        <dbReference type="Proteomes" id="UP001499851"/>
    </source>
</evidence>
<protein>
    <recommendedName>
        <fullName evidence="1">SnoaL-like domain-containing protein</fullName>
    </recommendedName>
</protein>
<keyword evidence="3" id="KW-1185">Reference proteome</keyword>
<evidence type="ECO:0000313" key="2">
    <source>
        <dbReference type="EMBL" id="GAA1676355.1"/>
    </source>
</evidence>
<reference evidence="3" key="1">
    <citation type="journal article" date="2019" name="Int. J. Syst. Evol. Microbiol.">
        <title>The Global Catalogue of Microorganisms (GCM) 10K type strain sequencing project: providing services to taxonomists for standard genome sequencing and annotation.</title>
        <authorList>
            <consortium name="The Broad Institute Genomics Platform"/>
            <consortium name="The Broad Institute Genome Sequencing Center for Infectious Disease"/>
            <person name="Wu L."/>
            <person name="Ma J."/>
        </authorList>
    </citation>
    <scope>NUCLEOTIDE SEQUENCE [LARGE SCALE GENOMIC DNA]</scope>
    <source>
        <strain evidence="3">JCM 16001</strain>
    </source>
</reference>
<dbReference type="Gene3D" id="3.10.450.50">
    <property type="match status" value="1"/>
</dbReference>
<dbReference type="InterPro" id="IPR037401">
    <property type="entry name" value="SnoaL-like"/>
</dbReference>
<sequence>MTTAEQLVRELADRAELADLVARHSVWIDEARWHETDRIFTADVTTRSPRGEARGVDQLLALVARGHDTFAQTVHNKANVVIDLDGDTAAVRATDVALFVVDDATVSLAAGVARYGMRRTGAGWRIADLEIAPAALTAPIDRASL</sequence>
<accession>A0ABP4SR59</accession>
<dbReference type="EMBL" id="BAAAQF010000007">
    <property type="protein sequence ID" value="GAA1676355.1"/>
    <property type="molecule type" value="Genomic_DNA"/>
</dbReference>
<proteinExistence type="predicted"/>
<dbReference type="Pfam" id="PF13577">
    <property type="entry name" value="SnoaL_4"/>
    <property type="match status" value="1"/>
</dbReference>
<gene>
    <name evidence="2" type="ORF">GCM10009830_23790</name>
</gene>